<dbReference type="InterPro" id="IPR004143">
    <property type="entry name" value="BPL_LPL_catalytic"/>
</dbReference>
<dbReference type="EMBL" id="JAZDRP010000001">
    <property type="protein sequence ID" value="MEE2524881.1"/>
    <property type="molecule type" value="Genomic_DNA"/>
</dbReference>
<dbReference type="InterPro" id="IPR045864">
    <property type="entry name" value="aa-tRNA-synth_II/BPL/LPL"/>
</dbReference>
<dbReference type="NCBIfam" id="TIGR00121">
    <property type="entry name" value="birA_ligase"/>
    <property type="match status" value="1"/>
</dbReference>
<protein>
    <recommendedName>
        <fullName evidence="5">biotin--[biotin carboxyl-carrier protein] ligase</fullName>
        <ecNumber evidence="5">6.3.4.15</ecNumber>
    </recommendedName>
</protein>
<keyword evidence="9" id="KW-1185">Reference proteome</keyword>
<dbReference type="Gene3D" id="3.30.930.10">
    <property type="entry name" value="Bira Bifunctional Protein, Domain 2"/>
    <property type="match status" value="1"/>
</dbReference>
<evidence type="ECO:0000259" key="7">
    <source>
        <dbReference type="PROSITE" id="PS51733"/>
    </source>
</evidence>
<keyword evidence="2" id="KW-0547">Nucleotide-binding</keyword>
<dbReference type="SUPFAM" id="SSF55681">
    <property type="entry name" value="Class II aaRS and biotin synthetases"/>
    <property type="match status" value="1"/>
</dbReference>
<feature type="domain" description="BPL/LPL catalytic" evidence="7">
    <location>
        <begin position="1"/>
        <end position="178"/>
    </location>
</feature>
<dbReference type="InterPro" id="IPR008988">
    <property type="entry name" value="Transcriptional_repressor_C"/>
</dbReference>
<accession>A0ABU7LMN7</accession>
<organism evidence="8 9">
    <name type="scientific">Hyphobacterium lacteum</name>
    <dbReference type="NCBI Taxonomy" id="3116575"/>
    <lineage>
        <taxon>Bacteria</taxon>
        <taxon>Pseudomonadati</taxon>
        <taxon>Pseudomonadota</taxon>
        <taxon>Alphaproteobacteria</taxon>
        <taxon>Maricaulales</taxon>
        <taxon>Maricaulaceae</taxon>
        <taxon>Hyphobacterium</taxon>
    </lineage>
</organism>
<gene>
    <name evidence="8" type="ORF">V0U79_00765</name>
</gene>
<dbReference type="Gene3D" id="2.30.30.100">
    <property type="match status" value="1"/>
</dbReference>
<evidence type="ECO:0000256" key="2">
    <source>
        <dbReference type="ARBA" id="ARBA00022741"/>
    </source>
</evidence>
<proteinExistence type="predicted"/>
<name>A0ABU7LMN7_9PROT</name>
<dbReference type="Pfam" id="PF02237">
    <property type="entry name" value="BPL_C"/>
    <property type="match status" value="1"/>
</dbReference>
<dbReference type="PROSITE" id="PS51733">
    <property type="entry name" value="BPL_LPL_CATALYTIC"/>
    <property type="match status" value="1"/>
</dbReference>
<dbReference type="EC" id="6.3.4.15" evidence="5"/>
<dbReference type="CDD" id="cd16442">
    <property type="entry name" value="BPL"/>
    <property type="match status" value="1"/>
</dbReference>
<evidence type="ECO:0000313" key="8">
    <source>
        <dbReference type="EMBL" id="MEE2524881.1"/>
    </source>
</evidence>
<comment type="caution">
    <text evidence="8">The sequence shown here is derived from an EMBL/GenBank/DDBJ whole genome shotgun (WGS) entry which is preliminary data.</text>
</comment>
<reference evidence="8 9" key="1">
    <citation type="submission" date="2024-01" db="EMBL/GenBank/DDBJ databases">
        <title>Hyphobacterium bacterium isolated from marine sediment.</title>
        <authorList>
            <person name="Zhao S."/>
        </authorList>
    </citation>
    <scope>NUCLEOTIDE SEQUENCE [LARGE SCALE GENOMIC DNA]</scope>
    <source>
        <strain evidence="9">HN65</strain>
    </source>
</reference>
<keyword evidence="4" id="KW-0092">Biotin</keyword>
<evidence type="ECO:0000256" key="3">
    <source>
        <dbReference type="ARBA" id="ARBA00022840"/>
    </source>
</evidence>
<dbReference type="InterPro" id="IPR004408">
    <property type="entry name" value="Biotin_CoA_COase_ligase"/>
</dbReference>
<evidence type="ECO:0000256" key="6">
    <source>
        <dbReference type="ARBA" id="ARBA00047846"/>
    </source>
</evidence>
<evidence type="ECO:0000256" key="1">
    <source>
        <dbReference type="ARBA" id="ARBA00022598"/>
    </source>
</evidence>
<dbReference type="Proteomes" id="UP001354971">
    <property type="component" value="Unassembled WGS sequence"/>
</dbReference>
<dbReference type="GO" id="GO:0004077">
    <property type="term" value="F:biotin--[biotin carboxyl-carrier protein] ligase activity"/>
    <property type="evidence" value="ECO:0007669"/>
    <property type="project" value="UniProtKB-EC"/>
</dbReference>
<keyword evidence="3" id="KW-0067">ATP-binding</keyword>
<dbReference type="PANTHER" id="PTHR12835">
    <property type="entry name" value="BIOTIN PROTEIN LIGASE"/>
    <property type="match status" value="1"/>
</dbReference>
<dbReference type="SUPFAM" id="SSF50037">
    <property type="entry name" value="C-terminal domain of transcriptional repressors"/>
    <property type="match status" value="1"/>
</dbReference>
<keyword evidence="1 8" id="KW-0436">Ligase</keyword>
<dbReference type="RefSeq" id="WP_330197547.1">
    <property type="nucleotide sequence ID" value="NZ_JAZDRP010000001.1"/>
</dbReference>
<evidence type="ECO:0000256" key="4">
    <source>
        <dbReference type="ARBA" id="ARBA00023267"/>
    </source>
</evidence>
<dbReference type="InterPro" id="IPR003142">
    <property type="entry name" value="BPL_C"/>
</dbReference>
<sequence length="246" mass="26694">MAPGVRIEWLDETDSTNEEARRRFRAGEIGPLWIAARRQTAGRGRRGRSWADLEQNLYCSGLYSLKCTPAEAAQLSFAAALAASDVCQTFLPDRNVRVKWPNDVLVDGKKICGVLLESADAPGKIIQLVVGVGLNTAAAPDIPDYPATSLAGLGVKASAEQALDLLTVRFEYWRSVWAREGFAPLREAWMARAHGVGQRCVARLSQETLEGVFTDLSSDGSLKLEMANGQTRLISAGDVFFPGALE</sequence>
<dbReference type="PANTHER" id="PTHR12835:SF5">
    <property type="entry name" value="BIOTIN--PROTEIN LIGASE"/>
    <property type="match status" value="1"/>
</dbReference>
<evidence type="ECO:0000313" key="9">
    <source>
        <dbReference type="Proteomes" id="UP001354971"/>
    </source>
</evidence>
<evidence type="ECO:0000256" key="5">
    <source>
        <dbReference type="ARBA" id="ARBA00024227"/>
    </source>
</evidence>
<comment type="catalytic activity">
    <reaction evidence="6">
        <text>biotin + L-lysyl-[protein] + ATP = N(6)-biotinyl-L-lysyl-[protein] + AMP + diphosphate + H(+)</text>
        <dbReference type="Rhea" id="RHEA:11756"/>
        <dbReference type="Rhea" id="RHEA-COMP:9752"/>
        <dbReference type="Rhea" id="RHEA-COMP:10505"/>
        <dbReference type="ChEBI" id="CHEBI:15378"/>
        <dbReference type="ChEBI" id="CHEBI:29969"/>
        <dbReference type="ChEBI" id="CHEBI:30616"/>
        <dbReference type="ChEBI" id="CHEBI:33019"/>
        <dbReference type="ChEBI" id="CHEBI:57586"/>
        <dbReference type="ChEBI" id="CHEBI:83144"/>
        <dbReference type="ChEBI" id="CHEBI:456215"/>
        <dbReference type="EC" id="6.3.4.15"/>
    </reaction>
</comment>
<dbReference type="Pfam" id="PF03099">
    <property type="entry name" value="BPL_LplA_LipB"/>
    <property type="match status" value="1"/>
</dbReference>